<evidence type="ECO:0000256" key="2">
    <source>
        <dbReference type="ARBA" id="ARBA00023002"/>
    </source>
</evidence>
<evidence type="ECO:0000313" key="7">
    <source>
        <dbReference type="Proteomes" id="UP001142153"/>
    </source>
</evidence>
<evidence type="ECO:0000256" key="3">
    <source>
        <dbReference type="ARBA" id="ARBA00023027"/>
    </source>
</evidence>
<sequence length="455" mass="48849">MALPITQNVGGAMGNPHYDVGILGLGYVGLTLATVLAETGKRVIGVERRPEVVEATNSGRPHFSEVGLEEVLTRVTQSGQLTATSKFDPETWCDTYIITVGTPLSSEGTARIDMIEAATREVAANMRDGALVILRSTVKVGITREVVTPILQESGKRFDIAMCPERTLEGNALQELRELPQIVGADTQEVADRAAAVFRHLTNSVVQVSSPETAEILKLVDNTYRDVQFAFANEVARVCDAFGVRAHEVISSGKLGYKRTDVPLPGLVGGPCLGKDPHILMQSASGKGIVLEMAAAGRLINERQPVETAEFIAAEIARRELPSPLEIRILGMAFKGIPATDDLRGSMSLQVLAAIKKQCPDASIGLFDPVITPEVLRASFPEERVFSRIGDAISGASVVVIANNHPALGRISPRTLREFVSPNGFVFDFWNHFSHLPISELGDSYFGVGNAGVAT</sequence>
<gene>
    <name evidence="6" type="ORF">O6P37_10320</name>
</gene>
<dbReference type="InterPro" id="IPR028359">
    <property type="entry name" value="UDP_ManNAc/GlcNAc_DH"/>
</dbReference>
<reference evidence="6" key="1">
    <citation type="submission" date="2022-12" db="EMBL/GenBank/DDBJ databases">
        <authorList>
            <person name="Deng Y."/>
            <person name="Zhang Y.-Q."/>
        </authorList>
    </citation>
    <scope>NUCLEOTIDE SEQUENCE</scope>
    <source>
        <strain evidence="6">CPCC 205372</strain>
    </source>
</reference>
<dbReference type="InterPro" id="IPR008927">
    <property type="entry name" value="6-PGluconate_DH-like_C_sf"/>
</dbReference>
<keyword evidence="7" id="KW-1185">Reference proteome</keyword>
<name>A0ABT4PRS3_9MYCO</name>
<organism evidence="6 7">
    <name type="scientific">Mycobacterium hippophais</name>
    <dbReference type="NCBI Taxonomy" id="3016340"/>
    <lineage>
        <taxon>Bacteria</taxon>
        <taxon>Bacillati</taxon>
        <taxon>Actinomycetota</taxon>
        <taxon>Actinomycetes</taxon>
        <taxon>Mycobacteriales</taxon>
        <taxon>Mycobacteriaceae</taxon>
        <taxon>Mycobacterium</taxon>
    </lineage>
</organism>
<dbReference type="PIRSF" id="PIRSF000124">
    <property type="entry name" value="UDPglc_GDPman_dh"/>
    <property type="match status" value="1"/>
</dbReference>
<dbReference type="Gene3D" id="3.40.50.720">
    <property type="entry name" value="NAD(P)-binding Rossmann-like Domain"/>
    <property type="match status" value="2"/>
</dbReference>
<dbReference type="Pfam" id="PF03721">
    <property type="entry name" value="UDPG_MGDP_dh_N"/>
    <property type="match status" value="1"/>
</dbReference>
<dbReference type="PANTHER" id="PTHR43491">
    <property type="entry name" value="UDP-N-ACETYL-D-MANNOSAMINE DEHYDROGENASE"/>
    <property type="match status" value="1"/>
</dbReference>
<evidence type="ECO:0000256" key="1">
    <source>
        <dbReference type="ARBA" id="ARBA00006601"/>
    </source>
</evidence>
<dbReference type="InterPro" id="IPR001732">
    <property type="entry name" value="UDP-Glc/GDP-Man_DH_N"/>
</dbReference>
<dbReference type="InterPro" id="IPR036220">
    <property type="entry name" value="UDP-Glc/GDP-Man_DH_C_sf"/>
</dbReference>
<dbReference type="Proteomes" id="UP001142153">
    <property type="component" value="Unassembled WGS sequence"/>
</dbReference>
<keyword evidence="3" id="KW-0520">NAD</keyword>
<dbReference type="InterPro" id="IPR036291">
    <property type="entry name" value="NAD(P)-bd_dom_sf"/>
</dbReference>
<feature type="domain" description="UDP-glucose/GDP-mannose dehydrogenase C-terminal" evidence="5">
    <location>
        <begin position="328"/>
        <end position="435"/>
    </location>
</feature>
<evidence type="ECO:0000259" key="5">
    <source>
        <dbReference type="SMART" id="SM00984"/>
    </source>
</evidence>
<dbReference type="SUPFAM" id="SSF52413">
    <property type="entry name" value="UDP-glucose/GDP-mannose dehydrogenase C-terminal domain"/>
    <property type="match status" value="1"/>
</dbReference>
<dbReference type="EMBL" id="JAPZPY010000003">
    <property type="protein sequence ID" value="MCZ8379258.1"/>
    <property type="molecule type" value="Genomic_DNA"/>
</dbReference>
<comment type="caution">
    <text evidence="6">The sequence shown here is derived from an EMBL/GenBank/DDBJ whole genome shotgun (WGS) entry which is preliminary data.</text>
</comment>
<dbReference type="NCBIfam" id="TIGR03026">
    <property type="entry name" value="NDP-sugDHase"/>
    <property type="match status" value="1"/>
</dbReference>
<dbReference type="Pfam" id="PF00984">
    <property type="entry name" value="UDPG_MGDP_dh"/>
    <property type="match status" value="1"/>
</dbReference>
<dbReference type="PANTHER" id="PTHR43491:SF2">
    <property type="entry name" value="UDP-N-ACETYL-D-MANNOSAMINE DEHYDROGENASE"/>
    <property type="match status" value="1"/>
</dbReference>
<dbReference type="SMART" id="SM00984">
    <property type="entry name" value="UDPG_MGDP_dh_C"/>
    <property type="match status" value="1"/>
</dbReference>
<evidence type="ECO:0000256" key="4">
    <source>
        <dbReference type="PIRNR" id="PIRNR000124"/>
    </source>
</evidence>
<comment type="similarity">
    <text evidence="1 4">Belongs to the UDP-glucose/GDP-mannose dehydrogenase family.</text>
</comment>
<dbReference type="Pfam" id="PF03720">
    <property type="entry name" value="UDPG_MGDP_dh_C"/>
    <property type="match status" value="1"/>
</dbReference>
<keyword evidence="2" id="KW-0560">Oxidoreductase</keyword>
<protein>
    <submittedName>
        <fullName evidence="6">Nucleotide sugar dehydrogenase</fullName>
    </submittedName>
</protein>
<dbReference type="SUPFAM" id="SSF51735">
    <property type="entry name" value="NAD(P)-binding Rossmann-fold domains"/>
    <property type="match status" value="1"/>
</dbReference>
<evidence type="ECO:0000313" key="6">
    <source>
        <dbReference type="EMBL" id="MCZ8379258.1"/>
    </source>
</evidence>
<dbReference type="InterPro" id="IPR014027">
    <property type="entry name" value="UDP-Glc/GDP-Man_DH_C"/>
</dbReference>
<dbReference type="InterPro" id="IPR017476">
    <property type="entry name" value="UDP-Glc/GDP-Man"/>
</dbReference>
<dbReference type="InterPro" id="IPR014026">
    <property type="entry name" value="UDP-Glc/GDP-Man_DH_dimer"/>
</dbReference>
<proteinExistence type="inferred from homology"/>
<dbReference type="PIRSF" id="PIRSF500136">
    <property type="entry name" value="UDP_ManNAc_DH"/>
    <property type="match status" value="1"/>
</dbReference>
<accession>A0ABT4PRS3</accession>
<dbReference type="SUPFAM" id="SSF48179">
    <property type="entry name" value="6-phosphogluconate dehydrogenase C-terminal domain-like"/>
    <property type="match status" value="1"/>
</dbReference>